<gene>
    <name evidence="3" type="ORF">KK1_023271</name>
</gene>
<dbReference type="PANTHER" id="PTHR31286:SF60">
    <property type="entry name" value="PROTEIN, PUTATIVE-RELATED"/>
    <property type="match status" value="1"/>
</dbReference>
<dbReference type="Gramene" id="C.cajan_22608.t">
    <property type="protein sequence ID" value="C.cajan_22608.t"/>
    <property type="gene ID" value="C.cajan_22608"/>
</dbReference>
<dbReference type="STRING" id="3821.A0A151T1E9"/>
<dbReference type="EMBL" id="CM003611">
    <property type="protein sequence ID" value="KYP60857.1"/>
    <property type="molecule type" value="Genomic_DNA"/>
</dbReference>
<dbReference type="Proteomes" id="UP000075243">
    <property type="component" value="Chromosome 9"/>
</dbReference>
<reference evidence="3 4" key="1">
    <citation type="journal article" date="2012" name="Nat. Biotechnol.">
        <title>Draft genome sequence of pigeonpea (Cajanus cajan), an orphan legume crop of resource-poor farmers.</title>
        <authorList>
            <person name="Varshney R.K."/>
            <person name="Chen W."/>
            <person name="Li Y."/>
            <person name="Bharti A.K."/>
            <person name="Saxena R.K."/>
            <person name="Schlueter J.A."/>
            <person name="Donoghue M.T."/>
            <person name="Azam S."/>
            <person name="Fan G."/>
            <person name="Whaley A.M."/>
            <person name="Farmer A.D."/>
            <person name="Sheridan J."/>
            <person name="Iwata A."/>
            <person name="Tuteja R."/>
            <person name="Penmetsa R.V."/>
            <person name="Wu W."/>
            <person name="Upadhyaya H.D."/>
            <person name="Yang S.P."/>
            <person name="Shah T."/>
            <person name="Saxena K.B."/>
            <person name="Michael T."/>
            <person name="McCombie W.R."/>
            <person name="Yang B."/>
            <person name="Zhang G."/>
            <person name="Yang H."/>
            <person name="Wang J."/>
            <person name="Spillane C."/>
            <person name="Cook D.R."/>
            <person name="May G.D."/>
            <person name="Xu X."/>
            <person name="Jackson S.A."/>
        </authorList>
    </citation>
    <scope>NUCLEOTIDE SEQUENCE [LARGE SCALE GENOMIC DNA]</scope>
    <source>
        <strain evidence="4">cv. Asha</strain>
    </source>
</reference>
<evidence type="ECO:0000256" key="1">
    <source>
        <dbReference type="SAM" id="MobiDB-lite"/>
    </source>
</evidence>
<dbReference type="Gene3D" id="2.40.50.40">
    <property type="match status" value="1"/>
</dbReference>
<feature type="domain" description="Chromo" evidence="2">
    <location>
        <begin position="578"/>
        <end position="635"/>
    </location>
</feature>
<feature type="region of interest" description="Disordered" evidence="1">
    <location>
        <begin position="528"/>
        <end position="554"/>
    </location>
</feature>
<dbReference type="AlphaFoldDB" id="A0A151T1E9"/>
<dbReference type="InterPro" id="IPR000953">
    <property type="entry name" value="Chromo/chromo_shadow_dom"/>
</dbReference>
<evidence type="ECO:0000259" key="2">
    <source>
        <dbReference type="PROSITE" id="PS50013"/>
    </source>
</evidence>
<dbReference type="InterPro" id="IPR040256">
    <property type="entry name" value="At4g02000-like"/>
</dbReference>
<dbReference type="InterPro" id="IPR025836">
    <property type="entry name" value="Zn_knuckle_CX2CX4HX4C"/>
</dbReference>
<evidence type="ECO:0000313" key="3">
    <source>
        <dbReference type="EMBL" id="KYP60857.1"/>
    </source>
</evidence>
<dbReference type="PANTHER" id="PTHR31286">
    <property type="entry name" value="GLYCINE-RICH CELL WALL STRUCTURAL PROTEIN 1.8-LIKE"/>
    <property type="match status" value="1"/>
</dbReference>
<organism evidence="3 4">
    <name type="scientific">Cajanus cajan</name>
    <name type="common">Pigeon pea</name>
    <name type="synonym">Cajanus indicus</name>
    <dbReference type="NCBI Taxonomy" id="3821"/>
    <lineage>
        <taxon>Eukaryota</taxon>
        <taxon>Viridiplantae</taxon>
        <taxon>Streptophyta</taxon>
        <taxon>Embryophyta</taxon>
        <taxon>Tracheophyta</taxon>
        <taxon>Spermatophyta</taxon>
        <taxon>Magnoliopsida</taxon>
        <taxon>eudicotyledons</taxon>
        <taxon>Gunneridae</taxon>
        <taxon>Pentapetalae</taxon>
        <taxon>rosids</taxon>
        <taxon>fabids</taxon>
        <taxon>Fabales</taxon>
        <taxon>Fabaceae</taxon>
        <taxon>Papilionoideae</taxon>
        <taxon>50 kb inversion clade</taxon>
        <taxon>NPAAA clade</taxon>
        <taxon>indigoferoid/millettioid clade</taxon>
        <taxon>Phaseoleae</taxon>
        <taxon>Cajanus</taxon>
    </lineage>
</organism>
<dbReference type="InterPro" id="IPR016197">
    <property type="entry name" value="Chromo-like_dom_sf"/>
</dbReference>
<keyword evidence="4" id="KW-1185">Reference proteome</keyword>
<protein>
    <recommendedName>
        <fullName evidence="2">Chromo domain-containing protein</fullName>
    </recommendedName>
</protein>
<sequence length="678" mass="73830">MPITLDTTTLQRTYGHFARVLIEVNLADKIPTQLLVEREDYAFFVSFEFERLPLFCTNCQCIGHVSSACTVESHAGEIGQKPHNTPKLNDGSRNLSGTAAAGKDSHVFEEDQHVGDPAAPTTPNDKLVGGLVDATHVSAADPNLQLAWSCGAGSGLMTQLADDLLEKAATNETNIINNEVLDAGFTNPVGDDMIQVGTVAEPALFADKAAPLVEPETAVHDSNVLLQLSATSHVNAGQGADAAAILDATSVVANKESSLSKELDGALLNKAAPQVFAGQATGLAAIRDKSTMAANEASLEGMPPLEDISNDPNQGDSDKDQGYSVADGAVAGVVNVTSKINISTTSKCHTKWDFAAIVDAATKSEEEQEDFLPHVPKTKPMFPSLRPIILRSEHSLEATVELYNLYLCEFPPEVQHDLNVLAASGYTIGKKRVSHSGKGSDSYTLLACYVVGDPRYTLVACYVVGDPKVHLVSMLRHNFDSDSDEDFRSIKKRSVHVRKNNSRSAALTSFSMRKNEIRTSSRTVRKVSYVESEESEEADEGKKKSQEEEIEEDDGVSIGKVLWHQPKGLAAEAQRNNRSIEPVLMSHLFDSEPNWNDMELLIKWKGQSHLHCQWKSIVELQNHSGFKKVLNYRKKVTEDISGNPCLGRASRPVSFREYSVFSGHRFGRSRAHGFGLFG</sequence>
<name>A0A151T1E9_CAJCA</name>
<dbReference type="Pfam" id="PF14392">
    <property type="entry name" value="zf-CCHC_4"/>
    <property type="match status" value="1"/>
</dbReference>
<feature type="region of interest" description="Disordered" evidence="1">
    <location>
        <begin position="77"/>
        <end position="105"/>
    </location>
</feature>
<dbReference type="CDD" id="cd18660">
    <property type="entry name" value="CD1_tandem"/>
    <property type="match status" value="1"/>
</dbReference>
<proteinExistence type="predicted"/>
<feature type="region of interest" description="Disordered" evidence="1">
    <location>
        <begin position="301"/>
        <end position="322"/>
    </location>
</feature>
<dbReference type="PROSITE" id="PS50013">
    <property type="entry name" value="CHROMO_2"/>
    <property type="match status" value="1"/>
</dbReference>
<evidence type="ECO:0000313" key="4">
    <source>
        <dbReference type="Proteomes" id="UP000075243"/>
    </source>
</evidence>
<feature type="compositionally biased region" description="Polar residues" evidence="1">
    <location>
        <begin position="82"/>
        <end position="97"/>
    </location>
</feature>
<dbReference type="SUPFAM" id="SSF54160">
    <property type="entry name" value="Chromo domain-like"/>
    <property type="match status" value="1"/>
</dbReference>
<accession>A0A151T1E9</accession>